<proteinExistence type="predicted"/>
<keyword evidence="2" id="KW-1185">Reference proteome</keyword>
<reference evidence="1 2" key="1">
    <citation type="submission" date="2018-11" db="EMBL/GenBank/DDBJ databases">
        <authorList>
            <consortium name="Pathogen Informatics"/>
        </authorList>
    </citation>
    <scope>NUCLEOTIDE SEQUENCE [LARGE SCALE GENOMIC DNA]</scope>
    <source>
        <strain evidence="1 2">Zambia</strain>
    </source>
</reference>
<evidence type="ECO:0000313" key="2">
    <source>
        <dbReference type="Proteomes" id="UP000277204"/>
    </source>
</evidence>
<name>A0A183N0U3_9TREM</name>
<dbReference type="Proteomes" id="UP000277204">
    <property type="component" value="Unassembled WGS sequence"/>
</dbReference>
<evidence type="ECO:0000313" key="1">
    <source>
        <dbReference type="EMBL" id="VDP41219.1"/>
    </source>
</evidence>
<dbReference type="EMBL" id="UZAI01018913">
    <property type="protein sequence ID" value="VDP41219.1"/>
    <property type="molecule type" value="Genomic_DNA"/>
</dbReference>
<accession>A0A183N0U3</accession>
<gene>
    <name evidence="1" type="ORF">SMRZ_LOCUS21918</name>
</gene>
<organism evidence="1 2">
    <name type="scientific">Schistosoma margrebowiei</name>
    <dbReference type="NCBI Taxonomy" id="48269"/>
    <lineage>
        <taxon>Eukaryota</taxon>
        <taxon>Metazoa</taxon>
        <taxon>Spiralia</taxon>
        <taxon>Lophotrochozoa</taxon>
        <taxon>Platyhelminthes</taxon>
        <taxon>Trematoda</taxon>
        <taxon>Digenea</taxon>
        <taxon>Strigeidida</taxon>
        <taxon>Schistosomatoidea</taxon>
        <taxon>Schistosomatidae</taxon>
        <taxon>Schistosoma</taxon>
    </lineage>
</organism>
<dbReference type="AlphaFoldDB" id="A0A183N0U3"/>
<sequence length="80" mass="9422">MLLYSGHEEENPLHTQGVTLMLSKEAKNALIEWESHRPRIVKAFFKMMVILMNIIQHYAPTNDINEDDKDQFYQFLGLNN</sequence>
<protein>
    <submittedName>
        <fullName evidence="1">Uncharacterized protein</fullName>
    </submittedName>
</protein>